<dbReference type="SMART" id="SM00354">
    <property type="entry name" value="HTH_LACI"/>
    <property type="match status" value="1"/>
</dbReference>
<dbReference type="GO" id="GO:0003700">
    <property type="term" value="F:DNA-binding transcription factor activity"/>
    <property type="evidence" value="ECO:0007669"/>
    <property type="project" value="TreeGrafter"/>
</dbReference>
<dbReference type="Pfam" id="PF13377">
    <property type="entry name" value="Peripla_BP_3"/>
    <property type="match status" value="1"/>
</dbReference>
<dbReference type="InterPro" id="IPR010982">
    <property type="entry name" value="Lambda_DNA-bd_dom_sf"/>
</dbReference>
<keyword evidence="6" id="KW-1185">Reference proteome</keyword>
<name>A0A395JQ66_9GAMM</name>
<dbReference type="InterPro" id="IPR000843">
    <property type="entry name" value="HTH_LacI"/>
</dbReference>
<accession>A0A395JQ66</accession>
<dbReference type="SUPFAM" id="SSF47413">
    <property type="entry name" value="lambda repressor-like DNA-binding domains"/>
    <property type="match status" value="1"/>
</dbReference>
<dbReference type="InterPro" id="IPR046335">
    <property type="entry name" value="LacI/GalR-like_sensor"/>
</dbReference>
<evidence type="ECO:0000259" key="4">
    <source>
        <dbReference type="PROSITE" id="PS50932"/>
    </source>
</evidence>
<dbReference type="PROSITE" id="PS00356">
    <property type="entry name" value="HTH_LACI_1"/>
    <property type="match status" value="1"/>
</dbReference>
<dbReference type="PROSITE" id="PS50932">
    <property type="entry name" value="HTH_LACI_2"/>
    <property type="match status" value="1"/>
</dbReference>
<dbReference type="CDD" id="cd01392">
    <property type="entry name" value="HTH_LacI"/>
    <property type="match status" value="1"/>
</dbReference>
<organism evidence="5 6">
    <name type="scientific">Arenicella xantha</name>
    <dbReference type="NCBI Taxonomy" id="644221"/>
    <lineage>
        <taxon>Bacteria</taxon>
        <taxon>Pseudomonadati</taxon>
        <taxon>Pseudomonadota</taxon>
        <taxon>Gammaproteobacteria</taxon>
        <taxon>Arenicellales</taxon>
        <taxon>Arenicellaceae</taxon>
        <taxon>Arenicella</taxon>
    </lineage>
</organism>
<dbReference type="Gene3D" id="1.10.260.40">
    <property type="entry name" value="lambda repressor-like DNA-binding domains"/>
    <property type="match status" value="1"/>
</dbReference>
<dbReference type="Pfam" id="PF00356">
    <property type="entry name" value="LacI"/>
    <property type="match status" value="1"/>
</dbReference>
<keyword evidence="2" id="KW-0238">DNA-binding</keyword>
<reference evidence="5 6" key="1">
    <citation type="submission" date="2018-06" db="EMBL/GenBank/DDBJ databases">
        <title>Genomic Encyclopedia of Type Strains, Phase IV (KMG-IV): sequencing the most valuable type-strain genomes for metagenomic binning, comparative biology and taxonomic classification.</title>
        <authorList>
            <person name="Goeker M."/>
        </authorList>
    </citation>
    <scope>NUCLEOTIDE SEQUENCE [LARGE SCALE GENOMIC DNA]</scope>
    <source>
        <strain evidence="5 6">DSM 24032</strain>
    </source>
</reference>
<dbReference type="SUPFAM" id="SSF53822">
    <property type="entry name" value="Periplasmic binding protein-like I"/>
    <property type="match status" value="1"/>
</dbReference>
<evidence type="ECO:0000256" key="2">
    <source>
        <dbReference type="ARBA" id="ARBA00023125"/>
    </source>
</evidence>
<keyword evidence="1" id="KW-0805">Transcription regulation</keyword>
<sequence>MKMSDLARLAGVSKSTVSRALSGSERVTKATRERIQKLAQEHNYKLDTRARNLRKQDTLTIGVLLPSNGRQDWLATDPFILEMLGSVADSLEEKGSHELLLAKHTNNDPSWISEFARTRSVDGIIVIGQSLYHDELNKATDYHNAMVVWGAEIPGQKYITVGSDNYRGGRIATEHLLAQGRKNFAFLGDIRYPETRLRHQGYCDTLAQAGLEYRSELTTDSEHSSDAALQSLAELLNKPSAFDALIASSDLLAISAIKVITDHGLRVPEDIAIVGYDNITLANYSTPTLSSITQDRVSAGHLLVKKLFEILETGHSENSAIETELIVRGSSAVSEQV</sequence>
<feature type="domain" description="HTH lacI-type" evidence="4">
    <location>
        <begin position="1"/>
        <end position="55"/>
    </location>
</feature>
<gene>
    <name evidence="5" type="ORF">DFR28_101869</name>
</gene>
<evidence type="ECO:0000313" key="5">
    <source>
        <dbReference type="EMBL" id="RBP53483.1"/>
    </source>
</evidence>
<dbReference type="GO" id="GO:0000976">
    <property type="term" value="F:transcription cis-regulatory region binding"/>
    <property type="evidence" value="ECO:0007669"/>
    <property type="project" value="TreeGrafter"/>
</dbReference>
<evidence type="ECO:0000313" key="6">
    <source>
        <dbReference type="Proteomes" id="UP000253083"/>
    </source>
</evidence>
<keyword evidence="3" id="KW-0804">Transcription</keyword>
<evidence type="ECO:0000256" key="1">
    <source>
        <dbReference type="ARBA" id="ARBA00023015"/>
    </source>
</evidence>
<dbReference type="OrthoDB" id="5718990at2"/>
<dbReference type="InParanoid" id="A0A395JQ66"/>
<protein>
    <submittedName>
        <fullName evidence="5">LacI family transcriptional regulator</fullName>
    </submittedName>
</protein>
<comment type="caution">
    <text evidence="5">The sequence shown here is derived from an EMBL/GenBank/DDBJ whole genome shotgun (WGS) entry which is preliminary data.</text>
</comment>
<dbReference type="AlphaFoldDB" id="A0A395JQ66"/>
<dbReference type="InterPro" id="IPR028082">
    <property type="entry name" value="Peripla_BP_I"/>
</dbReference>
<dbReference type="PANTHER" id="PTHR30146:SF120">
    <property type="entry name" value="ALANINE RACEMASE"/>
    <property type="match status" value="1"/>
</dbReference>
<dbReference type="Gene3D" id="3.40.50.2300">
    <property type="match status" value="2"/>
</dbReference>
<dbReference type="EMBL" id="QNRT01000001">
    <property type="protein sequence ID" value="RBP53483.1"/>
    <property type="molecule type" value="Genomic_DNA"/>
</dbReference>
<dbReference type="PANTHER" id="PTHR30146">
    <property type="entry name" value="LACI-RELATED TRANSCRIPTIONAL REPRESSOR"/>
    <property type="match status" value="1"/>
</dbReference>
<proteinExistence type="predicted"/>
<dbReference type="Proteomes" id="UP000253083">
    <property type="component" value="Unassembled WGS sequence"/>
</dbReference>
<evidence type="ECO:0000256" key="3">
    <source>
        <dbReference type="ARBA" id="ARBA00023163"/>
    </source>
</evidence>